<keyword evidence="1 5" id="KW-0719">Serine esterase</keyword>
<reference evidence="7" key="2">
    <citation type="submission" date="2020-09" db="EMBL/GenBank/DDBJ databases">
        <authorList>
            <person name="Sun Q."/>
            <person name="Kim S."/>
        </authorList>
    </citation>
    <scope>NUCLEOTIDE SEQUENCE</scope>
    <source>
        <strain evidence="7">KCTC 32337</strain>
    </source>
</reference>
<accession>A0A8H9ICJ0</accession>
<evidence type="ECO:0000313" key="7">
    <source>
        <dbReference type="EMBL" id="GGZ71705.1"/>
    </source>
</evidence>
<reference evidence="7" key="1">
    <citation type="journal article" date="2014" name="Int. J. Syst. Evol. Microbiol.">
        <title>Complete genome sequence of Corynebacterium casei LMG S-19264T (=DSM 44701T), isolated from a smear-ripened cheese.</title>
        <authorList>
            <consortium name="US DOE Joint Genome Institute (JGI-PGF)"/>
            <person name="Walter F."/>
            <person name="Albersmeier A."/>
            <person name="Kalinowski J."/>
            <person name="Ruckert C."/>
        </authorList>
    </citation>
    <scope>NUCLEOTIDE SEQUENCE</scope>
    <source>
        <strain evidence="7">KCTC 32337</strain>
    </source>
</reference>
<dbReference type="GO" id="GO:0009102">
    <property type="term" value="P:biotin biosynthetic process"/>
    <property type="evidence" value="ECO:0007669"/>
    <property type="project" value="UniProtKB-UniRule"/>
</dbReference>
<evidence type="ECO:0000313" key="8">
    <source>
        <dbReference type="Proteomes" id="UP000622604"/>
    </source>
</evidence>
<dbReference type="HAMAP" id="MF_01260">
    <property type="entry name" value="Carboxylester"/>
    <property type="match status" value="1"/>
</dbReference>
<dbReference type="GO" id="GO:0005737">
    <property type="term" value="C:cytoplasm"/>
    <property type="evidence" value="ECO:0007669"/>
    <property type="project" value="UniProtKB-SubCell"/>
</dbReference>
<dbReference type="InterPro" id="IPR050266">
    <property type="entry name" value="AB_hydrolase_sf"/>
</dbReference>
<dbReference type="EC" id="3.1.1.85" evidence="5"/>
<organism evidence="7 8">
    <name type="scientific">Paraglaciecola chathamensis</name>
    <dbReference type="NCBI Taxonomy" id="368405"/>
    <lineage>
        <taxon>Bacteria</taxon>
        <taxon>Pseudomonadati</taxon>
        <taxon>Pseudomonadota</taxon>
        <taxon>Gammaproteobacteria</taxon>
        <taxon>Alteromonadales</taxon>
        <taxon>Alteromonadaceae</taxon>
        <taxon>Paraglaciecola</taxon>
    </lineage>
</organism>
<proteinExistence type="inferred from homology"/>
<dbReference type="InterPro" id="IPR000073">
    <property type="entry name" value="AB_hydrolase_1"/>
</dbReference>
<keyword evidence="2 5" id="KW-0963">Cytoplasm</keyword>
<gene>
    <name evidence="5 7" type="primary">bioH</name>
    <name evidence="7" type="ORF">GCM10011274_32670</name>
</gene>
<comment type="pathway">
    <text evidence="5">Cofactor biosynthesis; biotin biosynthesis.</text>
</comment>
<comment type="similarity">
    <text evidence="5">Belongs to the AB hydrolase superfamily. Carboxylesterase BioH family.</text>
</comment>
<dbReference type="Pfam" id="PF00561">
    <property type="entry name" value="Abhydrolase_1"/>
    <property type="match status" value="1"/>
</dbReference>
<dbReference type="PANTHER" id="PTHR43798:SF31">
    <property type="entry name" value="AB HYDROLASE SUPERFAMILY PROTEIN YCLE"/>
    <property type="match status" value="1"/>
</dbReference>
<comment type="caution">
    <text evidence="7">The sequence shown here is derived from an EMBL/GenBank/DDBJ whole genome shotgun (WGS) entry which is preliminary data.</text>
</comment>
<name>A0A8H9ICJ0_9ALTE</name>
<dbReference type="AlphaFoldDB" id="A0A8H9ICJ0"/>
<protein>
    <recommendedName>
        <fullName evidence="5">Pimeloyl-[acyl-carrier protein] methyl ester esterase</fullName>
        <ecNumber evidence="5">3.1.1.85</ecNumber>
    </recommendedName>
    <alternativeName>
        <fullName evidence="5">Biotin synthesis protein BioH</fullName>
    </alternativeName>
    <alternativeName>
        <fullName evidence="5">Carboxylesterase BioH</fullName>
    </alternativeName>
</protein>
<dbReference type="InterPro" id="IPR010076">
    <property type="entry name" value="BioH"/>
</dbReference>
<keyword evidence="4 5" id="KW-0378">Hydrolase</keyword>
<dbReference type="GO" id="GO:0016020">
    <property type="term" value="C:membrane"/>
    <property type="evidence" value="ECO:0007669"/>
    <property type="project" value="TreeGrafter"/>
</dbReference>
<evidence type="ECO:0000256" key="2">
    <source>
        <dbReference type="ARBA" id="ARBA00022490"/>
    </source>
</evidence>
<evidence type="ECO:0000256" key="5">
    <source>
        <dbReference type="HAMAP-Rule" id="MF_01260"/>
    </source>
</evidence>
<dbReference type="InterPro" id="IPR029058">
    <property type="entry name" value="AB_hydrolase_fold"/>
</dbReference>
<dbReference type="EMBL" id="BMZC01000009">
    <property type="protein sequence ID" value="GGZ71705.1"/>
    <property type="molecule type" value="Genomic_DNA"/>
</dbReference>
<comment type="function">
    <text evidence="5">The physiological role of BioH is to remove the methyl group introduced by BioC when the pimeloyl moiety is complete. It allows to synthesize pimeloyl-ACP via the fatty acid synthetic pathway through the hydrolysis of the ester bonds of pimeloyl-ACP esters.</text>
</comment>
<dbReference type="RefSeq" id="WP_191866618.1">
    <property type="nucleotide sequence ID" value="NZ_BMZC01000009.1"/>
</dbReference>
<feature type="binding site" evidence="5">
    <location>
        <position position="22"/>
    </location>
    <ligand>
        <name>substrate</name>
    </ligand>
</feature>
<dbReference type="SUPFAM" id="SSF53474">
    <property type="entry name" value="alpha/beta-Hydrolases"/>
    <property type="match status" value="1"/>
</dbReference>
<keyword evidence="3 5" id="KW-0093">Biotin biosynthesis</keyword>
<feature type="binding site" evidence="5">
    <location>
        <begin position="145"/>
        <end position="149"/>
    </location>
    <ligand>
        <name>substrate</name>
    </ligand>
</feature>
<evidence type="ECO:0000256" key="4">
    <source>
        <dbReference type="ARBA" id="ARBA00022801"/>
    </source>
</evidence>
<evidence type="ECO:0000256" key="3">
    <source>
        <dbReference type="ARBA" id="ARBA00022756"/>
    </source>
</evidence>
<dbReference type="UniPathway" id="UPA00078"/>
<evidence type="ECO:0000256" key="1">
    <source>
        <dbReference type="ARBA" id="ARBA00022487"/>
    </source>
</evidence>
<sequence length="262" mass="28419">MHTKLKTRTAGSGPSLVLLHGWGVNSGVWQPIAAQLEQHFSVTYVDLPGFGENFQALPEPYNLANLAASVANVLPENSVLAGWSLGGLVAQQIALHEPTKVQRLVLIATSPKFQKSDDWPGIEPTILQAFSQQLVKNLSKTIERFLAIQAMGSDSAKADIKKIKSSIEASPQADIAALTAGLTILEQADLRAELASLSMPVHWMLGRLDSLVPAKLNDYVQQRLPPSHSVTVFPHASHAPFISHTEQFMADFMATVKESTLK</sequence>
<feature type="active site" description="Nucleophile" evidence="5">
    <location>
        <position position="84"/>
    </location>
</feature>
<dbReference type="Gene3D" id="3.40.50.1820">
    <property type="entry name" value="alpha/beta hydrolase"/>
    <property type="match status" value="1"/>
</dbReference>
<feature type="active site" evidence="5">
    <location>
        <position position="209"/>
    </location>
</feature>
<dbReference type="Proteomes" id="UP000622604">
    <property type="component" value="Unassembled WGS sequence"/>
</dbReference>
<dbReference type="GO" id="GO:0090499">
    <property type="term" value="F:pimelyl-[acyl-carrier protein] methyl ester esterase activity"/>
    <property type="evidence" value="ECO:0007669"/>
    <property type="project" value="UniProtKB-EC"/>
</dbReference>
<comment type="subcellular location">
    <subcellularLocation>
        <location evidence="5">Cytoplasm</location>
    </subcellularLocation>
</comment>
<feature type="domain" description="AB hydrolase-1" evidence="6">
    <location>
        <begin position="14"/>
        <end position="244"/>
    </location>
</feature>
<dbReference type="NCBIfam" id="TIGR01738">
    <property type="entry name" value="bioH"/>
    <property type="match status" value="1"/>
</dbReference>
<dbReference type="PRINTS" id="PR00111">
    <property type="entry name" value="ABHYDROLASE"/>
</dbReference>
<dbReference type="PANTHER" id="PTHR43798">
    <property type="entry name" value="MONOACYLGLYCEROL LIPASE"/>
    <property type="match status" value="1"/>
</dbReference>
<feature type="active site" evidence="5">
    <location>
        <position position="238"/>
    </location>
</feature>
<comment type="subunit">
    <text evidence="5">Monomer.</text>
</comment>
<evidence type="ECO:0000259" key="6">
    <source>
        <dbReference type="Pfam" id="PF00561"/>
    </source>
</evidence>
<feature type="binding site" evidence="5">
    <location>
        <position position="238"/>
    </location>
    <ligand>
        <name>substrate</name>
    </ligand>
</feature>
<comment type="catalytic activity">
    <reaction evidence="5">
        <text>6-carboxyhexanoyl-[ACP] methyl ester + H2O = 6-carboxyhexanoyl-[ACP] + methanol + H(+)</text>
        <dbReference type="Rhea" id="RHEA:42700"/>
        <dbReference type="Rhea" id="RHEA-COMP:9955"/>
        <dbReference type="Rhea" id="RHEA-COMP:10186"/>
        <dbReference type="ChEBI" id="CHEBI:15377"/>
        <dbReference type="ChEBI" id="CHEBI:15378"/>
        <dbReference type="ChEBI" id="CHEBI:17790"/>
        <dbReference type="ChEBI" id="CHEBI:78846"/>
        <dbReference type="ChEBI" id="CHEBI:82735"/>
        <dbReference type="EC" id="3.1.1.85"/>
    </reaction>
</comment>
<feature type="binding site" evidence="5">
    <location>
        <begin position="84"/>
        <end position="85"/>
    </location>
    <ligand>
        <name>substrate</name>
    </ligand>
</feature>